<feature type="transmembrane region" description="Helical" evidence="11">
    <location>
        <begin position="2091"/>
        <end position="2109"/>
    </location>
</feature>
<feature type="domain" description="REJ" evidence="13">
    <location>
        <begin position="2916"/>
        <end position="3617"/>
    </location>
</feature>
<feature type="domain" description="PLAT" evidence="12">
    <location>
        <begin position="1395"/>
        <end position="1512"/>
    </location>
</feature>
<dbReference type="PANTHER" id="PTHR10877:SF185">
    <property type="entry name" value="POLYCYSTIN FAMILY RECEPTOR FOR EGG JELLY"/>
    <property type="match status" value="1"/>
</dbReference>
<feature type="region of interest" description="Disordered" evidence="10">
    <location>
        <begin position="1623"/>
        <end position="1672"/>
    </location>
</feature>
<evidence type="ECO:0000259" key="13">
    <source>
        <dbReference type="PROSITE" id="PS51111"/>
    </source>
</evidence>
<dbReference type="PANTHER" id="PTHR10877">
    <property type="entry name" value="POLYCYSTIN FAMILY MEMBER"/>
    <property type="match status" value="1"/>
</dbReference>
<dbReference type="PRINTS" id="PR01433">
    <property type="entry name" value="POLYCYSTIN2"/>
</dbReference>
<dbReference type="InterPro" id="IPR001024">
    <property type="entry name" value="PLAT/LH2_dom"/>
</dbReference>
<feature type="transmembrane region" description="Helical" evidence="11">
    <location>
        <begin position="4219"/>
        <end position="4242"/>
    </location>
</feature>
<evidence type="ECO:0000256" key="3">
    <source>
        <dbReference type="ARBA" id="ARBA00022692"/>
    </source>
</evidence>
<evidence type="ECO:0000256" key="8">
    <source>
        <dbReference type="PIRSR" id="PIRSR603915-2"/>
    </source>
</evidence>
<organism evidence="14 15">
    <name type="scientific">Thamnophis sirtalis</name>
    <dbReference type="NCBI Taxonomy" id="35019"/>
    <lineage>
        <taxon>Eukaryota</taxon>
        <taxon>Metazoa</taxon>
        <taxon>Chordata</taxon>
        <taxon>Craniata</taxon>
        <taxon>Vertebrata</taxon>
        <taxon>Euteleostomi</taxon>
        <taxon>Lepidosauria</taxon>
        <taxon>Squamata</taxon>
        <taxon>Bifurcata</taxon>
        <taxon>Unidentata</taxon>
        <taxon>Episquamata</taxon>
        <taxon>Toxicofera</taxon>
        <taxon>Serpentes</taxon>
        <taxon>Colubroidea</taxon>
        <taxon>Colubridae</taxon>
        <taxon>Natricinae</taxon>
        <taxon>Thamnophis</taxon>
    </lineage>
</organism>
<evidence type="ECO:0000313" key="14">
    <source>
        <dbReference type="Proteomes" id="UP000504617"/>
    </source>
</evidence>
<dbReference type="GeneID" id="106549552"/>
<evidence type="ECO:0000259" key="12">
    <source>
        <dbReference type="PROSITE" id="PS50095"/>
    </source>
</evidence>
<dbReference type="InterPro" id="IPR051223">
    <property type="entry name" value="Polycystin"/>
</dbReference>
<evidence type="ECO:0000256" key="10">
    <source>
        <dbReference type="SAM" id="MobiDB-lite"/>
    </source>
</evidence>
<feature type="transmembrane region" description="Helical" evidence="11">
    <location>
        <begin position="4724"/>
        <end position="4747"/>
    </location>
</feature>
<dbReference type="InterPro" id="IPR036392">
    <property type="entry name" value="PLAT/LH2_dom_sf"/>
</dbReference>
<dbReference type="InterPro" id="IPR014010">
    <property type="entry name" value="REJ_dom"/>
</dbReference>
<sequence>MSEGGSPAGRLIPSNQYSEPFASTQGLPQSLPRVCEAYYHYHITVRYPQRGSYTVLLHLENGPPLSLSLNIDVQPALLHVFSASSALLSQTQKPLALSWSLQPLSSSITAYTLEDLHGREEWSFSYKYNPFGLQSHFCAPPISQASGNKVISRIYFRTSKTFSEKLSGGFNFSNNTLIFQGSSAAGPISIRLNPQKIKIGTYFFSQESGLLYSTLEGSGPSSLHHLFFQQVALSTLISIEFVKTQWFRFSIHLYLNRKEGLFKSLAEKEMEVHVFSGQSPDKNLVYVVWFIPMPHPYLQCDWAFHLQLFHSRQEHILWNKTYTYKDRVKNAVRFLPHSVFSFRPTQYVGFVAEVNCRQNGLVRAVLTAALGTYASKVMEPVVPCQKSYCRKLTIVIHKPNPSEPVWRYKREKDITLQATAEVKCRTRPDLDFLWKIYTLSTAWSIPDWPNSLTLPKGMNTRGIVLHIPENALPYGFYHVNLTMSVHLSAENITFVRSDSVYLQILGSGLRAVMVGGLFRTVGISDWWSLDGSLSSDPDSMEPREGILFHWFCSKRESDYSVMKLGLGQKCHPRQRDLYWTHSKEPVQVVEPKTLQENTTYYFKLVVVKRNQSAPTFQAIHVLPGPEPVLRILCLENCEKGIKATERFTLYGKCLNCEKAHLVYFWSLLSADAKEVYFDWASKTTTGRTTPYLHINSLAFSSMNGQLYILKLKVSKQGVQLAVCSYSFYVHMPPRIGKCFIEPREGIALMTKFTLRCSGFDDKKGPLLYRVIARSDLAQIANVSSLQNNTLGTIVYLGHQRNPPPSVLPSGVPSEKYALNILVQVYDTDDAFSQISLQATVYDSKTSKPTDLVLNELYHLVGQLNTSASAFLDTEDYFHAGFVIYMVASELNNLEPLPSFYHSKIELREMLLNKTAWIPITETGILNQVISSICQITQNANEVSRKSQLTAVRILRRASEALKRHRDVDLGSQEAEVLAGGIFTGLTNVLRASLLNSKNGAANTIKEIISMSEFLADIVLQGKVPGEDHVNMEAKGWSIRLWKVEKREVSRALYERSSHKNCFYPKVRLESQAELPADALISVVHYVFEENPFPWLRKAGDNQTVVMGFKVAGAKANGDVIGVTPKVAEVIMDRIVKDPVAFNLTIGLDKKRVATVGGFSIEVNRNSPDIYVQILCHRNITFNVSIYLGLNFSSPPVVSYIAFSDKPSTLQKSGANVKCAVKAPYTLCLPQELLWSEPATKRNISVVLRSPPLFRRQTTKIVRIVVFTASCRDLGHLPNFEPSSEGTCRLGPQTTLSKLHCVCGPNPRMAQQQWAKPSKPEVRFVDDTFVIYPNPLDLKKILSANFDTNPVTVLTVFFIFAGYIFCSSWAIIRDKDDLRRKNKIFVLPDNDPYHRMHYLVTIYTGSRLGSGTTADVFLELIGRDGYSDVHRMKHPKFPTQYRGAVDTFLFATRYDLGDIYCIHIWHNNGGSSPNWYLSRVKVFNVDTQRSWLFICRKWLGLGKADGKIERYIFSSNLKTRLEKMDFFQIHLARDLEDNHLWLSIFSQVVTGTFNRLQRVSCCLAIMLSTLLLNIMFFSGQEEAKIIPLKFRIVRSMYIGAFSALCCVPLQLTMTILFRYSAEKPSDDKDDMVPDYSPSSSETSEEEEESSSSTTTDEEDEGKAGETTTASEKEGTKISTRKRIILLIKVFTRKPQFAWWWRYVAWAIVFFMSIVSSVFIILYGFSYGYSTSTEWFIASITSFFESVFLLQTLKMALISGVSTINLKYCKHIAWISAEQYQKMKLLRVNIDAKDVRKFHHELVRIRQSKEYEPLEEDEVVILRKKVRAQHLAFVFIKDIICHLIFASCVLSIAYSTIPTVSFYHNKVIHAKFNRGLSKVTKLEDIYTWMNETFVPLIHNDYQPTYLSDSWSKILGLPRMRQVRGLHLSKPCFPPGHFANNYMIGQRSCHYEFAEDPEDQKHYLGSWTKPVDKTVSSNIANFQGFTYQSDIDQWEYKSYGVVNSYGPGGYSFYFFPGEQRPNTTTRLEGLQSNNWLDKRTRALIFELTTFSVDVELYCSITVIFEFTNFGIVSSTLSIHSYKLSKFQYESTSRLVTYGVMIYILVFYLADEFHMLRQERIGYLQTATNLNNFAIKNICMFFILLIALKFKMAFTLLDFYLLNPEEFVPFHVVSQIDQLYTIVASILGFLLVLKPYRYFRFLYKVRLAEQTMSAAFPVFLHLTALAVLLFCTFMIFGYLIFGQYEWSFSSWDHSLQAVVACCFSGFKQMDVASRWWLTIFFQASFLFTVIFIFVNLWKVLLMSTYTSMKQTVYEQHSDEAEAINFLYLKLRGLWCNLTRQPDTGDDYANVTIFVSQNLGGHIENVNRRKILESTGSFPPVEISKVTKRQLVSCLWDSHVVLHYSKAPQQNSKEGGAESPVPPLCHWYRDAILVNQTTSWTGELMLSPGLPWKSPHPPWAGSRISMQCISVSCLAPLCLYHNLSIEVVDQDIHLFLLQPHTLPILERQPVWVGWCARLKSSAWHYYFESQGGLPEARLIPTNQHNEPLLRSDYPTAKLHQVCMPYYSYHLTVQYPRRGSYIASVSYKPGPRSSLSLDFLVEPALLFVFRVTSQLQRPSQGALSFSWNLQQLSPEIVAYQLLDTQRSLEWSHSYDYNPFGMHSHFCAVPTSHQTKETVVANVYFRTSQRVSTRARGSLDFLNRTLIFRTSRTSSISIRLNPQENTISTYIFSQAQGLYYSTQKGNLSMGLAKNSSLCYVLYQQAGLSYLITVKFVQLQLFRFSLDIYLNRKEALFQSLGEKETDVYVFNSTSPDNSLAYVVWFIPAQHPLLQCEWAFNLQVFNSVGGHLVENSTFAYIDRTPNAAHFLPDSASAFHPDSYAGFVARVKCLKRANIPIVFTARFNIYALKVIESQIACQQKTCTIPKVRIHRGVNTKHILHYAQETGFTLAADMRVNCPGPKSTKVSWNIYKVSNLSDKPDWSKPFNPTGIEGRHFIRLKIPCSSLDTGLYLFNFTVQLISPTFPQMIERSDAVLIEVGSDLWGAVIMGGHFRSVGFSDRWILKGSVLSNGEMVSLSQGLSYTWYCTKQERDYTSMALSTVGKCYPDQVDLKWTTSSNSIQMVLPETLQANNTYHFLLLVQNGSRITQAQQTVHVRAHGALVLNIACTENCGTSVIPTERFSLSGKCGNCREIKSWYYWSLRSAQSHEIKFDWSSRTTTGRSSSYLHFKAFALVSMAEEFYILSLKVVTKNGQSSSCEYFFYINAPPQIGNCVLHPKEGIAFLTKFIIQCHGFEDRNQPLAYKVIAASDQMTISSISSIQNNTLGIIIYVGHESKTPWSFLPPGRPSQTFALPIYVQVFDALGASSQVTLQATVLDQRQPPTNAVLHQQLYDLMNGSSALMTKLLITKDYLSIGYIVYMMAAVLNNIEASPSNRVPKADLRQHLLNISTGIPSTSIGEINQAILSICQATHEIAEVDKISQLLAVRKLKTVSQALRRHRNQGLGSKETEILSNGIFTGLSNILDASLLNHRNPNADAIKEAISVTEILTDLILQGKVPGGNETKMVARNWSIHLWKSKTWDISGSFSKRKQCRSCFYPTLKQGSHVELEEDNVVSTVLYEFEQNPFPWLAFADNIGTIVTGFKMAAADSKGDLTTIVPDMFEMILTRTDKAIFELTIGPDKKLPKTTGGFGLEIKRNSSDIFIQLVPQVNITFQVFIYLGLNLSHPPLLLYNASHLSPPTVLQEDTIITGCALNIPYIFCLPKSLLWSPAYNRVADTLNLSIVLQSQPIVRHQTAKSLRVAIFAAGCLSLEGVQDQWKEEPCSLGPQTSWSKIHCVCQGKKNSTKSTRSDSRGASRPRVRFLAGKLLLFPNQVDMKMLLLQPMGRNPVPGFMVLAVFLLYIFLAVWVRRKDKIDIEEQIIYLPDNDPFHTTRYLVTIYTGSRPSAGTKADVFIELIGQNGKSNVHLLKHPSFPEILQNSCIDTFMLTTGEDLGDLVSIHIWHNYCGFGPNWYLSRIKILSVDTNRSWLFLCRKWLALGRDNYQIEWTFEVTDPQVPISRTDYLLIMFSYHWFQDHLWFSIFVRSLDSSWNRFQRLSCCLAILLTSLLVNTIIFNTKKEEQVYLLELQYLRSIIAGVLGALISLPVGWIAISLFKYSVKGSSKCNLAQGQEKESFPWLLESLFKADTQLSEIKSQQFSATDTNVSNNYAAEKKATLGKTQKLQWGRCLSCSAWFFVFLISGLASFFITFIGQSFDHKTSSEWLIAALISFCLHVSFFETLQIVVYSSWNICLAKYCANIPWQGYHAMTYTPRTLDADEMEKLHNDLVELRASKKYQPIKEEDVIAMQKKKLIQYLAYKYVKDMICHFIFLGLIFAISHPIDVTAAFFYNRAMSREFSPDLPNLNGAQDVYRWVNKSFLPLIHNPYLPSYLPVSGSKILGLPRMRQIRKKSADRCLLPYELKNMFLLANIQCKNKYGFSQEDQSNYVGSWSTPTDTSVPKNHAEFLGFSYEPSSAQWEYMSYGRLNDYPSRGYTFYFFPEEPQVNSTQRLDALETNSWIDNKTWAVIFELTTFNVDANMFCSISVIFELSFLGPVNASIVVHSYKLPFFTHQNMSEIFFFCLTIYILIIYIADECHMMYQEQLSYFTLATNLINFGIKTNCILFLVVLLCKFKLSSDLVQFYLLHSQEFVPFHSASQFDQTVRGVLGILVFFLVLKTYRYVRFLFDLRLAQKTLRTALAGIINITVMGIIFFNAYMALGYVGFGQHEWHFRSLMYSFTTVLSYCALTFKDTEFLSDKFLGGLFLASFLLVMICVFVNLSQILIMSAHSDMKEVVFNEPSNEADVMYFILQKVYRMWYFASTGTYTKSETDIFNNILYGKVKKRRKQPLRKHLGKKERLYVVV</sequence>
<dbReference type="Gene3D" id="2.60.60.20">
    <property type="entry name" value="PLAT/LH2 domain"/>
    <property type="match status" value="2"/>
</dbReference>
<feature type="transmembrane region" description="Helical" evidence="11">
    <location>
        <begin position="4608"/>
        <end position="4624"/>
    </location>
</feature>
<feature type="domain" description="REJ" evidence="13">
    <location>
        <begin position="389"/>
        <end position="1090"/>
    </location>
</feature>
<keyword evidence="6 11" id="KW-0472">Membrane</keyword>
<reference evidence="15" key="1">
    <citation type="submission" date="2025-08" db="UniProtKB">
        <authorList>
            <consortium name="RefSeq"/>
        </authorList>
    </citation>
    <scope>IDENTIFICATION</scope>
    <source>
        <tissue evidence="15">Skeletal muscle</tissue>
    </source>
</reference>
<feature type="disulfide bond" evidence="8">
    <location>
        <begin position="1929"/>
        <end position="1946"/>
    </location>
</feature>
<keyword evidence="5 11" id="KW-1133">Transmembrane helix</keyword>
<dbReference type="InterPro" id="IPR046791">
    <property type="entry name" value="Polycystin_dom"/>
</dbReference>
<dbReference type="FunFam" id="2.60.60.20:FF:000016">
    <property type="entry name" value="Polycystin family receptor for egg jelly"/>
    <property type="match status" value="1"/>
</dbReference>
<dbReference type="PROSITE" id="PS51111">
    <property type="entry name" value="REJ"/>
    <property type="match status" value="2"/>
</dbReference>
<dbReference type="Pfam" id="PF20519">
    <property type="entry name" value="Polycystin_dom"/>
    <property type="match status" value="2"/>
</dbReference>
<dbReference type="InterPro" id="IPR013122">
    <property type="entry name" value="PKD1_2_channel"/>
</dbReference>
<dbReference type="SMART" id="SM00308">
    <property type="entry name" value="LH2"/>
    <property type="match status" value="2"/>
</dbReference>
<dbReference type="KEGG" id="tsr:106549552"/>
<evidence type="ECO:0000256" key="6">
    <source>
        <dbReference type="ARBA" id="ARBA00023136"/>
    </source>
</evidence>
<proteinExistence type="inferred from homology"/>
<dbReference type="Pfam" id="PF08016">
    <property type="entry name" value="PKD_channel"/>
    <property type="match status" value="2"/>
</dbReference>
<dbReference type="GO" id="GO:0005509">
    <property type="term" value="F:calcium ion binding"/>
    <property type="evidence" value="ECO:0007669"/>
    <property type="project" value="InterPro"/>
</dbReference>
<feature type="domain" description="PLAT" evidence="12">
    <location>
        <begin position="3924"/>
        <end position="4042"/>
    </location>
</feature>
<evidence type="ECO:0000256" key="11">
    <source>
        <dbReference type="SAM" id="Phobius"/>
    </source>
</evidence>
<dbReference type="OrthoDB" id="2121937at2759"/>
<feature type="transmembrane region" description="Helical" evidence="11">
    <location>
        <begin position="4085"/>
        <end position="4105"/>
    </location>
</feature>
<keyword evidence="4" id="KW-0732">Signal</keyword>
<gene>
    <name evidence="15" type="primary">LOC106549552</name>
</gene>
<feature type="transmembrane region" description="Helical" evidence="11">
    <location>
        <begin position="4759"/>
        <end position="4777"/>
    </location>
</feature>
<feature type="transmembrane region" description="Helical" evidence="11">
    <location>
        <begin position="4692"/>
        <end position="4712"/>
    </location>
</feature>
<feature type="transmembrane region" description="Helical" evidence="11">
    <location>
        <begin position="2271"/>
        <end position="2296"/>
    </location>
</feature>
<evidence type="ECO:0000256" key="7">
    <source>
        <dbReference type="ARBA" id="ARBA00023180"/>
    </source>
</evidence>
<dbReference type="InterPro" id="IPR003915">
    <property type="entry name" value="PKD_2"/>
</dbReference>
<protein>
    <submittedName>
        <fullName evidence="15">Uncharacterized protein LOC106549552</fullName>
    </submittedName>
</protein>
<dbReference type="RefSeq" id="XP_013922719.1">
    <property type="nucleotide sequence ID" value="XM_014067244.1"/>
</dbReference>
<feature type="transmembrane region" description="Helical" evidence="11">
    <location>
        <begin position="4254"/>
        <end position="4277"/>
    </location>
</feature>
<feature type="transmembrane region" description="Helical" evidence="11">
    <location>
        <begin position="1350"/>
        <end position="1371"/>
    </location>
</feature>
<feature type="transmembrane region" description="Helical" evidence="11">
    <location>
        <begin position="1829"/>
        <end position="1852"/>
    </location>
</feature>
<dbReference type="GO" id="GO:0050982">
    <property type="term" value="P:detection of mechanical stimulus"/>
    <property type="evidence" value="ECO:0007669"/>
    <property type="project" value="TreeGrafter"/>
</dbReference>
<feature type="transmembrane region" description="Helical" evidence="11">
    <location>
        <begin position="1733"/>
        <end position="1755"/>
    </location>
</feature>
<feature type="transmembrane region" description="Helical" evidence="11">
    <location>
        <begin position="1701"/>
        <end position="1721"/>
    </location>
</feature>
<dbReference type="PROSITE" id="PS50095">
    <property type="entry name" value="PLAT"/>
    <property type="match status" value="2"/>
</dbReference>
<dbReference type="GO" id="GO:0005262">
    <property type="term" value="F:calcium channel activity"/>
    <property type="evidence" value="ECO:0007669"/>
    <property type="project" value="TreeGrafter"/>
</dbReference>
<keyword evidence="3 11" id="KW-0812">Transmembrane</keyword>
<accession>A0A6I9YFC9</accession>
<feature type="compositionally biased region" description="Polar residues" evidence="10">
    <location>
        <begin position="13"/>
        <end position="25"/>
    </location>
</feature>
<feature type="transmembrane region" description="Helical" evidence="11">
    <location>
        <begin position="4359"/>
        <end position="4380"/>
    </location>
</feature>
<comment type="subcellular location">
    <subcellularLocation>
        <location evidence="1">Membrane</location>
        <topology evidence="1">Multi-pass membrane protein</topology>
    </subcellularLocation>
</comment>
<dbReference type="Pfam" id="PF01477">
    <property type="entry name" value="PLAT"/>
    <property type="match status" value="2"/>
</dbReference>
<feature type="transmembrane region" description="Helical" evidence="11">
    <location>
        <begin position="2168"/>
        <end position="2189"/>
    </location>
</feature>
<evidence type="ECO:0000256" key="5">
    <source>
        <dbReference type="ARBA" id="ARBA00022989"/>
    </source>
</evidence>
<evidence type="ECO:0000256" key="4">
    <source>
        <dbReference type="ARBA" id="ARBA00022729"/>
    </source>
</evidence>
<keyword evidence="7" id="KW-0325">Glycoprotein</keyword>
<feature type="compositionally biased region" description="Acidic residues" evidence="10">
    <location>
        <begin position="1641"/>
        <end position="1659"/>
    </location>
</feature>
<dbReference type="InterPro" id="IPR002859">
    <property type="entry name" value="PKD/REJ-like"/>
</dbReference>
<feature type="transmembrane region" description="Helical" evidence="11">
    <location>
        <begin position="2129"/>
        <end position="2148"/>
    </location>
</feature>
<feature type="transmembrane region" description="Helical" evidence="11">
    <location>
        <begin position="1596"/>
        <end position="1618"/>
    </location>
</feature>
<feature type="transmembrane region" description="Helical" evidence="11">
    <location>
        <begin position="4125"/>
        <end position="4146"/>
    </location>
</feature>
<keyword evidence="14" id="KW-1185">Reference proteome</keyword>
<name>A0A6I9YFC9_9SAUR</name>
<comment type="caution">
    <text evidence="9">Lacks conserved residue(s) required for the propagation of feature annotation.</text>
</comment>
<feature type="transmembrane region" description="Helical" evidence="11">
    <location>
        <begin position="4636"/>
        <end position="4660"/>
    </location>
</feature>
<evidence type="ECO:0000256" key="9">
    <source>
        <dbReference type="PROSITE-ProRule" id="PRU00152"/>
    </source>
</evidence>
<feature type="transmembrane region" description="Helical" evidence="11">
    <location>
        <begin position="2210"/>
        <end position="2237"/>
    </location>
</feature>
<dbReference type="Proteomes" id="UP000504617">
    <property type="component" value="Unplaced"/>
</dbReference>
<comment type="similarity">
    <text evidence="2">Belongs to the polycystin family.</text>
</comment>
<feature type="transmembrane region" description="Helical" evidence="11">
    <location>
        <begin position="1558"/>
        <end position="1576"/>
    </location>
</feature>
<evidence type="ECO:0000256" key="1">
    <source>
        <dbReference type="ARBA" id="ARBA00004141"/>
    </source>
</evidence>
<evidence type="ECO:0000313" key="15">
    <source>
        <dbReference type="RefSeq" id="XP_013922719.1"/>
    </source>
</evidence>
<feature type="transmembrane region" description="Helical" evidence="11">
    <location>
        <begin position="4789"/>
        <end position="4809"/>
    </location>
</feature>
<dbReference type="GO" id="GO:0016020">
    <property type="term" value="C:membrane"/>
    <property type="evidence" value="ECO:0007669"/>
    <property type="project" value="UniProtKB-SubCell"/>
</dbReference>
<dbReference type="Pfam" id="PF02010">
    <property type="entry name" value="REJ"/>
    <property type="match status" value="2"/>
</dbReference>
<dbReference type="SUPFAM" id="SSF49723">
    <property type="entry name" value="Lipase/lipooxygenase domain (PLAT/LH2 domain)"/>
    <property type="match status" value="2"/>
</dbReference>
<feature type="region of interest" description="Disordered" evidence="10">
    <location>
        <begin position="1"/>
        <end position="25"/>
    </location>
</feature>
<evidence type="ECO:0000256" key="2">
    <source>
        <dbReference type="ARBA" id="ARBA00007200"/>
    </source>
</evidence>
<feature type="transmembrane region" description="Helical" evidence="11">
    <location>
        <begin position="3881"/>
        <end position="3900"/>
    </location>
</feature>